<dbReference type="AlphaFoldDB" id="A0AAJ6QX03"/>
<evidence type="ECO:0000313" key="7">
    <source>
        <dbReference type="Proteomes" id="UP000694867"/>
    </source>
</evidence>
<reference evidence="8" key="1">
    <citation type="submission" date="2025-08" db="UniProtKB">
        <authorList>
            <consortium name="RefSeq"/>
        </authorList>
    </citation>
    <scope>IDENTIFICATION</scope>
</reference>
<keyword evidence="2 4" id="KW-0863">Zinc-finger</keyword>
<feature type="compositionally biased region" description="Low complexity" evidence="5">
    <location>
        <begin position="42"/>
        <end position="53"/>
    </location>
</feature>
<gene>
    <name evidence="8" type="primary">LOC100908282</name>
</gene>
<dbReference type="RefSeq" id="XP_003746644.1">
    <property type="nucleotide sequence ID" value="XM_003746596.2"/>
</dbReference>
<dbReference type="GO" id="GO:0008270">
    <property type="term" value="F:zinc ion binding"/>
    <property type="evidence" value="ECO:0007669"/>
    <property type="project" value="UniProtKB-KW"/>
</dbReference>
<dbReference type="PROSITE" id="PS51039">
    <property type="entry name" value="ZF_AN1"/>
    <property type="match status" value="1"/>
</dbReference>
<protein>
    <submittedName>
        <fullName evidence="8">Zinc finger A20 and AN1 domain-containing stress-associated protein 10</fullName>
    </submittedName>
</protein>
<dbReference type="Gene3D" id="4.10.1110.10">
    <property type="entry name" value="AN1-like Zinc finger"/>
    <property type="match status" value="1"/>
</dbReference>
<dbReference type="GeneID" id="100908282"/>
<name>A0AAJ6QX03_9ACAR</name>
<keyword evidence="3" id="KW-0862">Zinc</keyword>
<keyword evidence="1" id="KW-0479">Metal-binding</keyword>
<dbReference type="InterPro" id="IPR000058">
    <property type="entry name" value="Znf_AN1"/>
</dbReference>
<evidence type="ECO:0000259" key="6">
    <source>
        <dbReference type="PROSITE" id="PS51039"/>
    </source>
</evidence>
<evidence type="ECO:0000256" key="1">
    <source>
        <dbReference type="ARBA" id="ARBA00022723"/>
    </source>
</evidence>
<feature type="domain" description="AN1-type" evidence="6">
    <location>
        <begin position="56"/>
        <end position="103"/>
    </location>
</feature>
<sequence length="122" mass="13626">MTEKRQSETPVGLTASVEDAKMHDLKRKNPHDESLGSVDRASGSQGLSSTSSLAKRMKKLRCGVCKQKTGLASSYTCRCGTNFCAGHRYPELHQCSFDYREAGKDVLRKMHPLIRPQKIEKI</sequence>
<proteinExistence type="predicted"/>
<accession>A0AAJ6QX03</accession>
<dbReference type="SMART" id="SM00154">
    <property type="entry name" value="ZnF_AN1"/>
    <property type="match status" value="1"/>
</dbReference>
<evidence type="ECO:0000256" key="3">
    <source>
        <dbReference type="ARBA" id="ARBA00022833"/>
    </source>
</evidence>
<dbReference type="KEGG" id="goe:100908282"/>
<keyword evidence="7" id="KW-1185">Reference proteome</keyword>
<organism evidence="7 8">
    <name type="scientific">Galendromus occidentalis</name>
    <name type="common">western predatory mite</name>
    <dbReference type="NCBI Taxonomy" id="34638"/>
    <lineage>
        <taxon>Eukaryota</taxon>
        <taxon>Metazoa</taxon>
        <taxon>Ecdysozoa</taxon>
        <taxon>Arthropoda</taxon>
        <taxon>Chelicerata</taxon>
        <taxon>Arachnida</taxon>
        <taxon>Acari</taxon>
        <taxon>Parasitiformes</taxon>
        <taxon>Mesostigmata</taxon>
        <taxon>Gamasina</taxon>
        <taxon>Phytoseioidea</taxon>
        <taxon>Phytoseiidae</taxon>
        <taxon>Typhlodrominae</taxon>
        <taxon>Galendromus</taxon>
    </lineage>
</organism>
<evidence type="ECO:0000256" key="2">
    <source>
        <dbReference type="ARBA" id="ARBA00022771"/>
    </source>
</evidence>
<evidence type="ECO:0000256" key="5">
    <source>
        <dbReference type="SAM" id="MobiDB-lite"/>
    </source>
</evidence>
<dbReference type="PANTHER" id="PTHR46728:SF1">
    <property type="entry name" value="AN1-TYPE ZINC FINGER PROTEIN 4"/>
    <property type="match status" value="1"/>
</dbReference>
<dbReference type="InterPro" id="IPR035896">
    <property type="entry name" value="AN1-like_Znf"/>
</dbReference>
<dbReference type="PANTHER" id="PTHR46728">
    <property type="entry name" value="AN1-TYPE ZINC FINGER PROTEIN 4"/>
    <property type="match status" value="1"/>
</dbReference>
<dbReference type="SUPFAM" id="SSF118310">
    <property type="entry name" value="AN1-like Zinc finger"/>
    <property type="match status" value="1"/>
</dbReference>
<dbReference type="Pfam" id="PF01428">
    <property type="entry name" value="zf-AN1"/>
    <property type="match status" value="1"/>
</dbReference>
<feature type="region of interest" description="Disordered" evidence="5">
    <location>
        <begin position="1"/>
        <end position="53"/>
    </location>
</feature>
<dbReference type="Proteomes" id="UP000694867">
    <property type="component" value="Unplaced"/>
</dbReference>
<evidence type="ECO:0000313" key="8">
    <source>
        <dbReference type="RefSeq" id="XP_003746644.1"/>
    </source>
</evidence>
<dbReference type="InterPro" id="IPR053061">
    <property type="entry name" value="AN1-type_zinc_finger"/>
</dbReference>
<evidence type="ECO:0000256" key="4">
    <source>
        <dbReference type="PROSITE-ProRule" id="PRU00449"/>
    </source>
</evidence>